<dbReference type="SUPFAM" id="SSF53448">
    <property type="entry name" value="Nucleotide-diphospho-sugar transferases"/>
    <property type="match status" value="1"/>
</dbReference>
<dbReference type="Pfam" id="PF03142">
    <property type="entry name" value="Chitin_synth_2"/>
    <property type="match status" value="1"/>
</dbReference>
<protein>
    <recommendedName>
        <fullName evidence="2">chitin synthase</fullName>
        <ecNumber evidence="2">2.4.1.16</ecNumber>
    </recommendedName>
</protein>
<dbReference type="PANTHER" id="PTHR22914:SF16">
    <property type="entry name" value="CHITIN SYNTHASE 3"/>
    <property type="match status" value="1"/>
</dbReference>
<feature type="transmembrane region" description="Helical" evidence="10">
    <location>
        <begin position="87"/>
        <end position="109"/>
    </location>
</feature>
<dbReference type="GO" id="GO:0006031">
    <property type="term" value="P:chitin biosynthetic process"/>
    <property type="evidence" value="ECO:0007669"/>
    <property type="project" value="TreeGrafter"/>
</dbReference>
<dbReference type="InterPro" id="IPR029044">
    <property type="entry name" value="Nucleotide-diphossugar_trans"/>
</dbReference>
<feature type="non-terminal residue" evidence="11">
    <location>
        <position position="1"/>
    </location>
</feature>
<comment type="subcellular location">
    <subcellularLocation>
        <location evidence="1">Cell membrane</location>
        <topology evidence="1">Multi-pass membrane protein</topology>
    </subcellularLocation>
</comment>
<keyword evidence="6 10" id="KW-0812">Transmembrane</keyword>
<keyword evidence="8 10" id="KW-0472">Membrane</keyword>
<name>E2EYZ9_9FUNG</name>
<evidence type="ECO:0000256" key="3">
    <source>
        <dbReference type="ARBA" id="ARBA00022475"/>
    </source>
</evidence>
<keyword evidence="5" id="KW-0808">Transferase</keyword>
<evidence type="ECO:0000256" key="1">
    <source>
        <dbReference type="ARBA" id="ARBA00004651"/>
    </source>
</evidence>
<keyword evidence="9" id="KW-0325">Glycoprotein</keyword>
<dbReference type="EMBL" id="HM001239">
    <property type="protein sequence ID" value="ADK37854.1"/>
    <property type="molecule type" value="mRNA"/>
</dbReference>
<keyword evidence="4" id="KW-0328">Glycosyltransferase</keyword>
<dbReference type="AlphaFoldDB" id="E2EYZ9"/>
<reference evidence="11" key="1">
    <citation type="journal article" date="2011" name="Fungal Genet. Biol.">
        <title>Secretome of fungus-infected aphids documents high pathogen activity and weak host response.</title>
        <authorList>
            <person name="Grell M.N."/>
            <person name="Jensen A.B."/>
            <person name="Olsen P.B."/>
            <person name="Eilenberg J."/>
            <person name="Lange L."/>
        </authorList>
    </citation>
    <scope>NUCLEOTIDE SEQUENCE</scope>
</reference>
<sequence length="264" mass="30487">LHKKNLLLLGEDRYLTTLMLRTFPKRKMLFVPQAVCKTIVPDEFSVLLSQRRRWINSTVHNLLELVLIRDLCGTFCFSMQFVIFMELVGTVVLPAAITFTIYLIIISFFVKPVPIIPLLLLAAILGLPAVLITFTTRKMVYIGWMLIYLLSLPIWNFVLPAYAYWHFDDFSWGQTRLVMGENPEDSDHGTKQGEFDSSHIVMKRWSEFERDHRRALQTRLTDSSNQQCDQIMYLLDKLGYLAPNALVSLLVDLNQPATQSELSL</sequence>
<keyword evidence="3" id="KW-1003">Cell membrane</keyword>
<gene>
    <name evidence="11" type="primary">CHS3</name>
</gene>
<evidence type="ECO:0000256" key="2">
    <source>
        <dbReference type="ARBA" id="ARBA00012543"/>
    </source>
</evidence>
<feature type="transmembrane region" description="Helical" evidence="10">
    <location>
        <begin position="146"/>
        <end position="165"/>
    </location>
</feature>
<evidence type="ECO:0000256" key="9">
    <source>
        <dbReference type="ARBA" id="ARBA00023180"/>
    </source>
</evidence>
<evidence type="ECO:0000313" key="11">
    <source>
        <dbReference type="EMBL" id="ADK37854.1"/>
    </source>
</evidence>
<evidence type="ECO:0000256" key="7">
    <source>
        <dbReference type="ARBA" id="ARBA00022989"/>
    </source>
</evidence>
<evidence type="ECO:0000256" key="6">
    <source>
        <dbReference type="ARBA" id="ARBA00022692"/>
    </source>
</evidence>
<dbReference type="GO" id="GO:0004100">
    <property type="term" value="F:chitin synthase activity"/>
    <property type="evidence" value="ECO:0007669"/>
    <property type="project" value="UniProtKB-EC"/>
</dbReference>
<dbReference type="GO" id="GO:0005886">
    <property type="term" value="C:plasma membrane"/>
    <property type="evidence" value="ECO:0007669"/>
    <property type="project" value="UniProtKB-SubCell"/>
</dbReference>
<dbReference type="PANTHER" id="PTHR22914">
    <property type="entry name" value="CHITIN SYNTHASE"/>
    <property type="match status" value="1"/>
</dbReference>
<proteinExistence type="evidence at transcript level"/>
<keyword evidence="7 10" id="KW-1133">Transmembrane helix</keyword>
<evidence type="ECO:0000256" key="10">
    <source>
        <dbReference type="SAM" id="Phobius"/>
    </source>
</evidence>
<dbReference type="InterPro" id="IPR004835">
    <property type="entry name" value="Chitin_synth"/>
</dbReference>
<organism evidence="11">
    <name type="scientific">Pandora neoaphidis</name>
    <dbReference type="NCBI Taxonomy" id="76017"/>
    <lineage>
        <taxon>Eukaryota</taxon>
        <taxon>Fungi</taxon>
        <taxon>Fungi incertae sedis</taxon>
        <taxon>Zoopagomycota</taxon>
        <taxon>Entomophthoromycotina</taxon>
        <taxon>Entomophthoromycetes</taxon>
        <taxon>Entomophthorales</taxon>
        <taxon>Entomophthoraceae</taxon>
        <taxon>Pandora</taxon>
    </lineage>
</organism>
<dbReference type="EC" id="2.4.1.16" evidence="2"/>
<dbReference type="GO" id="GO:0030428">
    <property type="term" value="C:cell septum"/>
    <property type="evidence" value="ECO:0007669"/>
    <property type="project" value="TreeGrafter"/>
</dbReference>
<evidence type="ECO:0000256" key="4">
    <source>
        <dbReference type="ARBA" id="ARBA00022676"/>
    </source>
</evidence>
<feature type="transmembrane region" description="Helical" evidence="10">
    <location>
        <begin position="115"/>
        <end position="134"/>
    </location>
</feature>
<accession>E2EYZ9</accession>
<evidence type="ECO:0000256" key="5">
    <source>
        <dbReference type="ARBA" id="ARBA00022679"/>
    </source>
</evidence>
<evidence type="ECO:0000256" key="8">
    <source>
        <dbReference type="ARBA" id="ARBA00023136"/>
    </source>
</evidence>
<dbReference type="CAZy" id="GT2">
    <property type="family name" value="Glycosyltransferase Family 2"/>
</dbReference>